<dbReference type="InterPro" id="IPR036896">
    <property type="entry name" value="Avidin-like_sf"/>
</dbReference>
<dbReference type="InterPro" id="IPR005468">
    <property type="entry name" value="Avidin/str"/>
</dbReference>
<protein>
    <recommendedName>
        <fullName evidence="6">Avidin</fullName>
    </recommendedName>
</protein>
<dbReference type="PANTHER" id="PTHR34399">
    <property type="entry name" value="AVIDIN-RELATED"/>
    <property type="match status" value="1"/>
</dbReference>
<reference evidence="4 5" key="1">
    <citation type="journal article" date="2015" name="Environ. Microbiol.">
        <title>Methane oxidation coupled to nitrate reduction under hypoxia by the Gammaproteobacterium Methylomonas denitrificans, sp. nov. type strain FJG1.</title>
        <authorList>
            <person name="Kits K.D."/>
            <person name="Klotz M.G."/>
            <person name="Stein L.Y."/>
        </authorList>
    </citation>
    <scope>NUCLEOTIDE SEQUENCE [LARGE SCALE GENOMIC DNA]</scope>
    <source>
        <strain evidence="4 5">FJG1</strain>
    </source>
</reference>
<keyword evidence="2" id="KW-0964">Secreted</keyword>
<dbReference type="AlphaFoldDB" id="A0A126T4B5"/>
<keyword evidence="5" id="KW-1185">Reference proteome</keyword>
<dbReference type="GO" id="GO:0009374">
    <property type="term" value="F:biotin binding"/>
    <property type="evidence" value="ECO:0007669"/>
    <property type="project" value="InterPro"/>
</dbReference>
<name>A0A126T4B5_9GAMM</name>
<dbReference type="SUPFAM" id="SSF50876">
    <property type="entry name" value="Avidin/streptavidin"/>
    <property type="match status" value="1"/>
</dbReference>
<dbReference type="PROSITE" id="PS51326">
    <property type="entry name" value="AVIDIN_2"/>
    <property type="match status" value="1"/>
</dbReference>
<organism evidence="4 5">
    <name type="scientific">Methylomonas denitrificans</name>
    <dbReference type="NCBI Taxonomy" id="1538553"/>
    <lineage>
        <taxon>Bacteria</taxon>
        <taxon>Pseudomonadati</taxon>
        <taxon>Pseudomonadota</taxon>
        <taxon>Gammaproteobacteria</taxon>
        <taxon>Methylococcales</taxon>
        <taxon>Methylococcaceae</taxon>
        <taxon>Methylomonas</taxon>
    </lineage>
</organism>
<accession>A0A126T4B5</accession>
<evidence type="ECO:0008006" key="6">
    <source>
        <dbReference type="Google" id="ProtNLM"/>
    </source>
</evidence>
<sequence>MLKHFSKIKSAAGAPVPTINFNGKWRNELHSEMTLQVDAQGNVTGKYKTGVGTPTPSEEFDLVGFASGDLLSFTVNFGEYGSLTSWTGQHTNENGTEVIKTMWLLARNIKDEDEPANLWGAILTGYDNFQRQAL</sequence>
<dbReference type="EMBL" id="CP014476">
    <property type="protein sequence ID" value="AMK76923.1"/>
    <property type="molecule type" value="Genomic_DNA"/>
</dbReference>
<dbReference type="Gene3D" id="2.40.128.30">
    <property type="entry name" value="Avidin-like"/>
    <property type="match status" value="1"/>
</dbReference>
<gene>
    <name evidence="4" type="ORF">JT25_010560</name>
</gene>
<evidence type="ECO:0000256" key="3">
    <source>
        <dbReference type="ARBA" id="ARBA00022729"/>
    </source>
</evidence>
<dbReference type="RefSeq" id="WP_052142373.1">
    <property type="nucleotide sequence ID" value="NZ_CP014476.1"/>
</dbReference>
<dbReference type="KEGG" id="mdn:JT25_010560"/>
<dbReference type="Pfam" id="PF01382">
    <property type="entry name" value="Avidin"/>
    <property type="match status" value="1"/>
</dbReference>
<dbReference type="InterPro" id="IPR051764">
    <property type="entry name" value="Avidin/Streptavidin-rel"/>
</dbReference>
<dbReference type="OrthoDB" id="7630888at2"/>
<dbReference type="GO" id="GO:0005576">
    <property type="term" value="C:extracellular region"/>
    <property type="evidence" value="ECO:0007669"/>
    <property type="project" value="UniProtKB-SubCell"/>
</dbReference>
<keyword evidence="3" id="KW-0732">Signal</keyword>
<dbReference type="PANTHER" id="PTHR34399:SF3">
    <property type="entry name" value="AVID PROTEIN-RELATED"/>
    <property type="match status" value="1"/>
</dbReference>
<dbReference type="Proteomes" id="UP000030512">
    <property type="component" value="Chromosome"/>
</dbReference>
<evidence type="ECO:0000256" key="1">
    <source>
        <dbReference type="ARBA" id="ARBA00004613"/>
    </source>
</evidence>
<comment type="subcellular location">
    <subcellularLocation>
        <location evidence="1">Secreted</location>
    </subcellularLocation>
</comment>
<evidence type="ECO:0000313" key="4">
    <source>
        <dbReference type="EMBL" id="AMK76923.1"/>
    </source>
</evidence>
<evidence type="ECO:0000313" key="5">
    <source>
        <dbReference type="Proteomes" id="UP000030512"/>
    </source>
</evidence>
<proteinExistence type="predicted"/>
<evidence type="ECO:0000256" key="2">
    <source>
        <dbReference type="ARBA" id="ARBA00022525"/>
    </source>
</evidence>